<dbReference type="RefSeq" id="WP_068579611.1">
    <property type="nucleotide sequence ID" value="NZ_FTNK01000008.1"/>
</dbReference>
<comment type="caution">
    <text evidence="1">The sequence shown here is derived from an EMBL/GenBank/DDBJ whole genome shotgun (WGS) entry which is preliminary data.</text>
</comment>
<evidence type="ECO:0000313" key="1">
    <source>
        <dbReference type="EMBL" id="SIR19585.1"/>
    </source>
</evidence>
<keyword evidence="2" id="KW-1185">Reference proteome</keyword>
<dbReference type="EMBL" id="FTNK01000008">
    <property type="protein sequence ID" value="SIR19585.1"/>
    <property type="molecule type" value="Genomic_DNA"/>
</dbReference>
<proteinExistence type="predicted"/>
<gene>
    <name evidence="1" type="ORF">SAMN05421578_108161</name>
</gene>
<organism evidence="1 2">
    <name type="scientific">Paenibacillus macquariensis</name>
    <dbReference type="NCBI Taxonomy" id="948756"/>
    <lineage>
        <taxon>Bacteria</taxon>
        <taxon>Bacillati</taxon>
        <taxon>Bacillota</taxon>
        <taxon>Bacilli</taxon>
        <taxon>Bacillales</taxon>
        <taxon>Paenibacillaceae</taxon>
        <taxon>Paenibacillus</taxon>
    </lineage>
</organism>
<protein>
    <submittedName>
        <fullName evidence="1">Uncharacterized protein</fullName>
    </submittedName>
</protein>
<evidence type="ECO:0000313" key="2">
    <source>
        <dbReference type="Proteomes" id="UP000186666"/>
    </source>
</evidence>
<sequence>MIRKSCSLDTDFQRSITFQRNIEVWVEQKLVIMGRVESFTVEAVRIEGTEYPRSSCEFIMV</sequence>
<name>A0ABY1K364_9BACL</name>
<dbReference type="Proteomes" id="UP000186666">
    <property type="component" value="Unassembled WGS sequence"/>
</dbReference>
<reference evidence="1 2" key="1">
    <citation type="submission" date="2017-01" db="EMBL/GenBank/DDBJ databases">
        <authorList>
            <person name="Varghese N."/>
            <person name="Submissions S."/>
        </authorList>
    </citation>
    <scope>NUCLEOTIDE SEQUENCE [LARGE SCALE GENOMIC DNA]</scope>
    <source>
        <strain evidence="1 2">ATCC 23464</strain>
    </source>
</reference>
<accession>A0ABY1K364</accession>